<evidence type="ECO:0000313" key="1">
    <source>
        <dbReference type="EMBL" id="KAK3719531.1"/>
    </source>
</evidence>
<comment type="caution">
    <text evidence="1">The sequence shown here is derived from an EMBL/GenBank/DDBJ whole genome shotgun (WGS) entry which is preliminary data.</text>
</comment>
<dbReference type="Proteomes" id="UP001281147">
    <property type="component" value="Unassembled WGS sequence"/>
</dbReference>
<dbReference type="EMBL" id="JAUTXU010000026">
    <property type="protein sequence ID" value="KAK3719531.1"/>
    <property type="molecule type" value="Genomic_DNA"/>
</dbReference>
<reference evidence="1" key="1">
    <citation type="submission" date="2023-07" db="EMBL/GenBank/DDBJ databases">
        <title>Black Yeasts Isolated from many extreme environments.</title>
        <authorList>
            <person name="Coleine C."/>
            <person name="Stajich J.E."/>
            <person name="Selbmann L."/>
        </authorList>
    </citation>
    <scope>NUCLEOTIDE SEQUENCE</scope>
    <source>
        <strain evidence="1">CCFEE 5714</strain>
    </source>
</reference>
<protein>
    <submittedName>
        <fullName evidence="1">Uncharacterized protein</fullName>
    </submittedName>
</protein>
<organism evidence="1 2">
    <name type="scientific">Vermiconidia calcicola</name>
    <dbReference type="NCBI Taxonomy" id="1690605"/>
    <lineage>
        <taxon>Eukaryota</taxon>
        <taxon>Fungi</taxon>
        <taxon>Dikarya</taxon>
        <taxon>Ascomycota</taxon>
        <taxon>Pezizomycotina</taxon>
        <taxon>Dothideomycetes</taxon>
        <taxon>Dothideomycetidae</taxon>
        <taxon>Mycosphaerellales</taxon>
        <taxon>Extremaceae</taxon>
        <taxon>Vermiconidia</taxon>
    </lineage>
</organism>
<evidence type="ECO:0000313" key="2">
    <source>
        <dbReference type="Proteomes" id="UP001281147"/>
    </source>
</evidence>
<proteinExistence type="predicted"/>
<name>A0ACC3NP55_9PEZI</name>
<gene>
    <name evidence="1" type="ORF">LTR37_004389</name>
</gene>
<accession>A0ACC3NP55</accession>
<keyword evidence="2" id="KW-1185">Reference proteome</keyword>
<sequence length="553" mass="62362">MAKEPPIQRLSNEILRHILDQIEPDPERTVPIDDRRSISVESFELAPPSDSVKDIGRFRLTCHRFAEVGAPLLFTFVKGRFSKRGLERLEEFAGWGHLTGHVKKFSYLVPYLYYRGLIASIAHMRAGERTTLPGVENRVVSANMRSLQRKANEQQKILKAEEDLRILKKAFQTFTSLQFVKLLPIAEEEDRQFKEYIQRQGNQNFVDAYWAPAISHGSQTIGKALISADVPWSRLYLPVESVRSVAFLASQSPPPLFNLAARLTCLTLVFDEVTDLDEKMTELSDLFRTVFTSAKDMQAVHIGFPRQTPLNLPLEDVFHNVTWGKLVALGVAGWDLHAEEIIELALRHREKLKGLRLRDVRLKDGSMWKDVLGTLKGSMHRLKWVSLRRIGYVPRFEAVNGGGAEVPDDQPWALSDSSDSEDIDNGDGGEDDHYTESSGFNGHANGSLNATEPWVVAGPSNSMRHANGHPIAEELAAMDDDTDEEHEPESIDTDFPNLESPTTSGPPPWPEHHEISLHDSAEDIDDDGSSVSNVQRKAWERWVVRRNSGRLER</sequence>